<comment type="caution">
    <text evidence="1">The sequence shown here is derived from an EMBL/GenBank/DDBJ whole genome shotgun (WGS) entry which is preliminary data.</text>
</comment>
<dbReference type="STRING" id="4795.A0A225VTA9"/>
<proteinExistence type="predicted"/>
<organism evidence="1 2">
    <name type="scientific">Phytophthora megakarya</name>
    <dbReference type="NCBI Taxonomy" id="4795"/>
    <lineage>
        <taxon>Eukaryota</taxon>
        <taxon>Sar</taxon>
        <taxon>Stramenopiles</taxon>
        <taxon>Oomycota</taxon>
        <taxon>Peronosporomycetes</taxon>
        <taxon>Peronosporales</taxon>
        <taxon>Peronosporaceae</taxon>
        <taxon>Phytophthora</taxon>
    </lineage>
</organism>
<sequence length="276" mass="31302">MELPAVTSIHQGTLDQQRIMADSQVARRSGLHLSQFVRIYRHQTSSDSRPHKDLFELPTSTDPSLCDMTDRWNAIVREGVRPEQLLRPPNHKTINAHVQHVRDHIRKGQRDGHYLVVEADLLDEWPEIFISPIGVVDKSQSSTATRLINDYPYPDGASVNEFTECINFPEVSYNPPRDIARQIVELRARFPGHPILMMLGDVSGAFRHIPQDADHVHMFAFRFEGYIVIDLVCGFGWCGSPAYYSVAGSLINNLYQNQQPERSLAPLDSSKFTGNI</sequence>
<dbReference type="EMBL" id="NBNE01003307">
    <property type="protein sequence ID" value="OWZ08027.1"/>
    <property type="molecule type" value="Genomic_DNA"/>
</dbReference>
<dbReference type="Proteomes" id="UP000198211">
    <property type="component" value="Unassembled WGS sequence"/>
</dbReference>
<accession>A0A225VTA9</accession>
<dbReference type="InterPro" id="IPR043502">
    <property type="entry name" value="DNA/RNA_pol_sf"/>
</dbReference>
<gene>
    <name evidence="1" type="ORF">PHMEG_00019497</name>
</gene>
<name>A0A225VTA9_9STRA</name>
<dbReference type="AlphaFoldDB" id="A0A225VTA9"/>
<dbReference type="SUPFAM" id="SSF56672">
    <property type="entry name" value="DNA/RNA polymerases"/>
    <property type="match status" value="1"/>
</dbReference>
<evidence type="ECO:0000313" key="2">
    <source>
        <dbReference type="Proteomes" id="UP000198211"/>
    </source>
</evidence>
<evidence type="ECO:0008006" key="3">
    <source>
        <dbReference type="Google" id="ProtNLM"/>
    </source>
</evidence>
<protein>
    <recommendedName>
        <fullName evidence="3">Cleavage induced protein</fullName>
    </recommendedName>
</protein>
<reference evidence="2" key="1">
    <citation type="submission" date="2017-03" db="EMBL/GenBank/DDBJ databases">
        <title>Phytopthora megakarya and P. palmivora, two closely related causual agents of cacao black pod achieved similar genome size and gene model numbers by different mechanisms.</title>
        <authorList>
            <person name="Ali S."/>
            <person name="Shao J."/>
            <person name="Larry D.J."/>
            <person name="Kronmiller B."/>
            <person name="Shen D."/>
            <person name="Strem M.D."/>
            <person name="Melnick R.L."/>
            <person name="Guiltinan M.J."/>
            <person name="Tyler B.M."/>
            <person name="Meinhardt L.W."/>
            <person name="Bailey B.A."/>
        </authorList>
    </citation>
    <scope>NUCLEOTIDE SEQUENCE [LARGE SCALE GENOMIC DNA]</scope>
    <source>
        <strain evidence="2">zdho120</strain>
    </source>
</reference>
<keyword evidence="2" id="KW-1185">Reference proteome</keyword>
<evidence type="ECO:0000313" key="1">
    <source>
        <dbReference type="EMBL" id="OWZ08027.1"/>
    </source>
</evidence>
<dbReference type="OrthoDB" id="123788at2759"/>